<keyword evidence="2" id="KW-1185">Reference proteome</keyword>
<evidence type="ECO:0000313" key="1">
    <source>
        <dbReference type="EMBL" id="KAF2403126.1"/>
    </source>
</evidence>
<accession>A0A6G1I4S7</accession>
<gene>
    <name evidence="1" type="ORF">EJ06DRAFT_541876</name>
</gene>
<sequence>MFEVGRNAEYCKGDSYQSACCSGNRAVAVYGTCGLGSVSHCEKDPKCKAPQDHQFGYSLLKETDNCHMVFDDFQNRPPPLCCDTKAEGTRVESCEWFRDIGP</sequence>
<dbReference type="EMBL" id="ML996690">
    <property type="protein sequence ID" value="KAF2403126.1"/>
    <property type="molecule type" value="Genomic_DNA"/>
</dbReference>
<proteinExistence type="predicted"/>
<dbReference type="AlphaFoldDB" id="A0A6G1I4S7"/>
<protein>
    <submittedName>
        <fullName evidence="1">Uncharacterized protein</fullName>
    </submittedName>
</protein>
<feature type="non-terminal residue" evidence="1">
    <location>
        <position position="102"/>
    </location>
</feature>
<reference evidence="1" key="1">
    <citation type="journal article" date="2020" name="Stud. Mycol.">
        <title>101 Dothideomycetes genomes: a test case for predicting lifestyles and emergence of pathogens.</title>
        <authorList>
            <person name="Haridas S."/>
            <person name="Albert R."/>
            <person name="Binder M."/>
            <person name="Bloem J."/>
            <person name="Labutti K."/>
            <person name="Salamov A."/>
            <person name="Andreopoulos B."/>
            <person name="Baker S."/>
            <person name="Barry K."/>
            <person name="Bills G."/>
            <person name="Bluhm B."/>
            <person name="Cannon C."/>
            <person name="Castanera R."/>
            <person name="Culley D."/>
            <person name="Daum C."/>
            <person name="Ezra D."/>
            <person name="Gonzalez J."/>
            <person name="Henrissat B."/>
            <person name="Kuo A."/>
            <person name="Liang C."/>
            <person name="Lipzen A."/>
            <person name="Lutzoni F."/>
            <person name="Magnuson J."/>
            <person name="Mondo S."/>
            <person name="Nolan M."/>
            <person name="Ohm R."/>
            <person name="Pangilinan J."/>
            <person name="Park H.-J."/>
            <person name="Ramirez L."/>
            <person name="Alfaro M."/>
            <person name="Sun H."/>
            <person name="Tritt A."/>
            <person name="Yoshinaga Y."/>
            <person name="Zwiers L.-H."/>
            <person name="Turgeon B."/>
            <person name="Goodwin S."/>
            <person name="Spatafora J."/>
            <person name="Crous P."/>
            <person name="Grigoriev I."/>
        </authorList>
    </citation>
    <scope>NUCLEOTIDE SEQUENCE</scope>
    <source>
        <strain evidence="1">CBS 262.69</strain>
    </source>
</reference>
<evidence type="ECO:0000313" key="2">
    <source>
        <dbReference type="Proteomes" id="UP000799640"/>
    </source>
</evidence>
<name>A0A6G1I4S7_9PEZI</name>
<dbReference type="Proteomes" id="UP000799640">
    <property type="component" value="Unassembled WGS sequence"/>
</dbReference>
<organism evidence="1 2">
    <name type="scientific">Trichodelitschia bisporula</name>
    <dbReference type="NCBI Taxonomy" id="703511"/>
    <lineage>
        <taxon>Eukaryota</taxon>
        <taxon>Fungi</taxon>
        <taxon>Dikarya</taxon>
        <taxon>Ascomycota</taxon>
        <taxon>Pezizomycotina</taxon>
        <taxon>Dothideomycetes</taxon>
        <taxon>Dothideomycetes incertae sedis</taxon>
        <taxon>Phaeotrichales</taxon>
        <taxon>Phaeotrichaceae</taxon>
        <taxon>Trichodelitschia</taxon>
    </lineage>
</organism>